<organism evidence="2">
    <name type="scientific">Rhizophagus irregularis (strain DAOM 181602 / DAOM 197198 / MUCL 43194)</name>
    <name type="common">Arbuscular mycorrhizal fungus</name>
    <name type="synonym">Glomus intraradices</name>
    <dbReference type="NCBI Taxonomy" id="747089"/>
    <lineage>
        <taxon>Eukaryota</taxon>
        <taxon>Fungi</taxon>
        <taxon>Fungi incertae sedis</taxon>
        <taxon>Mucoromycota</taxon>
        <taxon>Glomeromycotina</taxon>
        <taxon>Glomeromycetes</taxon>
        <taxon>Glomerales</taxon>
        <taxon>Glomeraceae</taxon>
        <taxon>Rhizophagus</taxon>
    </lineage>
</organism>
<sequence length="58" mass="6975">MQRPLTHREQQFENLSQREPEGRQLSWRLDLVTPFRGCASTFNVKKQRETIKITFKNV</sequence>
<proteinExistence type="predicted"/>
<protein>
    <submittedName>
        <fullName evidence="2">Uncharacterized protein</fullName>
    </submittedName>
</protein>
<accession>U9T7S0</accession>
<gene>
    <name evidence="2" type="ORF">GLOINDRAFT_336373</name>
</gene>
<dbReference type="AlphaFoldDB" id="U9T7S0"/>
<feature type="region of interest" description="Disordered" evidence="1">
    <location>
        <begin position="1"/>
        <end position="21"/>
    </location>
</feature>
<name>U9T7S0_RHIID</name>
<evidence type="ECO:0000256" key="1">
    <source>
        <dbReference type="SAM" id="MobiDB-lite"/>
    </source>
</evidence>
<dbReference type="EMBL" id="KI294520">
    <property type="protein sequence ID" value="ESA04180.1"/>
    <property type="molecule type" value="Genomic_DNA"/>
</dbReference>
<dbReference type="VEuPathDB" id="FungiDB:RhiirFUN_024253"/>
<dbReference type="HOGENOM" id="CLU_2984724_0_0_1"/>
<evidence type="ECO:0000313" key="2">
    <source>
        <dbReference type="EMBL" id="ESA04180.1"/>
    </source>
</evidence>
<feature type="non-terminal residue" evidence="2">
    <location>
        <position position="58"/>
    </location>
</feature>
<reference evidence="2" key="1">
    <citation type="submission" date="2013-07" db="EMBL/GenBank/DDBJ databases">
        <title>The genome of an arbuscular mycorrhizal fungus provides insights into the evolution of the oldest plant symbiosis.</title>
        <authorList>
            <consortium name="DOE Joint Genome Institute"/>
            <person name="Tisserant E."/>
            <person name="Malbreil M."/>
            <person name="Kuo A."/>
            <person name="Kohler A."/>
            <person name="Symeonidi A."/>
            <person name="Balestrini R."/>
            <person name="Charron P."/>
            <person name="Duensing N."/>
            <person name="Frei-dit-Frey N."/>
            <person name="Gianinazzi-Pearson V."/>
            <person name="Gilbert B."/>
            <person name="Handa Y."/>
            <person name="Hijri M."/>
            <person name="Kaul R."/>
            <person name="Kawaguchi M."/>
            <person name="Krajinski F."/>
            <person name="Lammers P."/>
            <person name="Lapierre D."/>
            <person name="Masclaux F.G."/>
            <person name="Murat C."/>
            <person name="Morin E."/>
            <person name="Ndikumana S."/>
            <person name="Pagni M."/>
            <person name="Petitpierre D."/>
            <person name="Requena N."/>
            <person name="Rosikiewicz P."/>
            <person name="Riley R."/>
            <person name="Saito K."/>
            <person name="San Clemente H."/>
            <person name="Shapiro H."/>
            <person name="van Tuinen D."/>
            <person name="Becard G."/>
            <person name="Bonfante P."/>
            <person name="Paszkowski U."/>
            <person name="Shachar-Hill Y."/>
            <person name="Young J.P."/>
            <person name="Sanders I.R."/>
            <person name="Henrissat B."/>
            <person name="Rensing S.A."/>
            <person name="Grigoriev I.V."/>
            <person name="Corradi N."/>
            <person name="Roux C."/>
            <person name="Martin F."/>
        </authorList>
    </citation>
    <scope>NUCLEOTIDE SEQUENCE</scope>
    <source>
        <strain evidence="2">DAOM 197198</strain>
    </source>
</reference>